<dbReference type="SMART" id="SM00895">
    <property type="entry name" value="FCD"/>
    <property type="match status" value="1"/>
</dbReference>
<sequence>MDYKRIKPKKIYEIVAEQLHESIKSGELKPGARLDSIEKLAENFDVGRSAIREALSALRTMGLVEMRQGEGTYVKQFDPSLMVIPLSNAILMNKEDIGHLLEVRKILEAGAVTAAANNRTEKDIEDMEIALIEMKSASGDHELGEKADLSFHMAIAVASKNPLLVTLMNQVSDMMVETMRETRRILLYSKEKTMDTLYQEHVKILEAIKAKDGDSAREAMRHHLDNVEEILTDFFLDKGNFMKQE</sequence>
<protein>
    <submittedName>
        <fullName evidence="5">FadR family transcriptional regulator</fullName>
    </submittedName>
</protein>
<proteinExistence type="predicted"/>
<organism evidence="5 6">
    <name type="scientific">Peribacillus cavernae</name>
    <dbReference type="NCBI Taxonomy" id="1674310"/>
    <lineage>
        <taxon>Bacteria</taxon>
        <taxon>Bacillati</taxon>
        <taxon>Bacillota</taxon>
        <taxon>Bacilli</taxon>
        <taxon>Bacillales</taxon>
        <taxon>Bacillaceae</taxon>
        <taxon>Peribacillus</taxon>
    </lineage>
</organism>
<keyword evidence="2" id="KW-0238">DNA-binding</keyword>
<dbReference type="InterPro" id="IPR000524">
    <property type="entry name" value="Tscrpt_reg_HTH_GntR"/>
</dbReference>
<keyword evidence="3" id="KW-0804">Transcription</keyword>
<dbReference type="OrthoDB" id="9782299at2"/>
<dbReference type="InterPro" id="IPR008920">
    <property type="entry name" value="TF_FadR/GntR_C"/>
</dbReference>
<comment type="caution">
    <text evidence="5">The sequence shown here is derived from an EMBL/GenBank/DDBJ whole genome shotgun (WGS) entry which is preliminary data.</text>
</comment>
<dbReference type="PROSITE" id="PS50949">
    <property type="entry name" value="HTH_GNTR"/>
    <property type="match status" value="1"/>
</dbReference>
<dbReference type="InterPro" id="IPR036390">
    <property type="entry name" value="WH_DNA-bd_sf"/>
</dbReference>
<keyword evidence="1" id="KW-0805">Transcription regulation</keyword>
<dbReference type="InterPro" id="IPR011711">
    <property type="entry name" value="GntR_C"/>
</dbReference>
<dbReference type="SUPFAM" id="SSF48008">
    <property type="entry name" value="GntR ligand-binding domain-like"/>
    <property type="match status" value="1"/>
</dbReference>
<dbReference type="Proteomes" id="UP000267430">
    <property type="component" value="Unassembled WGS sequence"/>
</dbReference>
<dbReference type="CDD" id="cd07377">
    <property type="entry name" value="WHTH_GntR"/>
    <property type="match status" value="1"/>
</dbReference>
<dbReference type="PANTHER" id="PTHR43537">
    <property type="entry name" value="TRANSCRIPTIONAL REGULATOR, GNTR FAMILY"/>
    <property type="match status" value="1"/>
</dbReference>
<gene>
    <name evidence="5" type="ORF">ELQ35_07820</name>
</gene>
<dbReference type="PANTHER" id="PTHR43537:SF5">
    <property type="entry name" value="UXU OPERON TRANSCRIPTIONAL REGULATOR"/>
    <property type="match status" value="1"/>
</dbReference>
<evidence type="ECO:0000256" key="3">
    <source>
        <dbReference type="ARBA" id="ARBA00023163"/>
    </source>
</evidence>
<evidence type="ECO:0000256" key="1">
    <source>
        <dbReference type="ARBA" id="ARBA00023015"/>
    </source>
</evidence>
<dbReference type="Gene3D" id="1.20.120.530">
    <property type="entry name" value="GntR ligand-binding domain-like"/>
    <property type="match status" value="1"/>
</dbReference>
<dbReference type="Pfam" id="PF07729">
    <property type="entry name" value="FCD"/>
    <property type="match status" value="1"/>
</dbReference>
<dbReference type="InterPro" id="IPR036388">
    <property type="entry name" value="WH-like_DNA-bd_sf"/>
</dbReference>
<evidence type="ECO:0000259" key="4">
    <source>
        <dbReference type="PROSITE" id="PS50949"/>
    </source>
</evidence>
<dbReference type="Gene3D" id="1.10.10.10">
    <property type="entry name" value="Winged helix-like DNA-binding domain superfamily/Winged helix DNA-binding domain"/>
    <property type="match status" value="1"/>
</dbReference>
<keyword evidence="6" id="KW-1185">Reference proteome</keyword>
<dbReference type="PRINTS" id="PR00035">
    <property type="entry name" value="HTHGNTR"/>
</dbReference>
<dbReference type="SMART" id="SM00345">
    <property type="entry name" value="HTH_GNTR"/>
    <property type="match status" value="1"/>
</dbReference>
<evidence type="ECO:0000256" key="2">
    <source>
        <dbReference type="ARBA" id="ARBA00023125"/>
    </source>
</evidence>
<dbReference type="AlphaFoldDB" id="A0A3S0U5H2"/>
<accession>A0A3S0U5H2</accession>
<dbReference type="RefSeq" id="WP_126864637.1">
    <property type="nucleotide sequence ID" value="NZ_JAUSTX010000001.1"/>
</dbReference>
<dbReference type="Pfam" id="PF00392">
    <property type="entry name" value="GntR"/>
    <property type="match status" value="1"/>
</dbReference>
<evidence type="ECO:0000313" key="6">
    <source>
        <dbReference type="Proteomes" id="UP000267430"/>
    </source>
</evidence>
<evidence type="ECO:0000313" key="5">
    <source>
        <dbReference type="EMBL" id="RUQ30617.1"/>
    </source>
</evidence>
<dbReference type="GO" id="GO:0003677">
    <property type="term" value="F:DNA binding"/>
    <property type="evidence" value="ECO:0007669"/>
    <property type="project" value="UniProtKB-KW"/>
</dbReference>
<dbReference type="EMBL" id="RYZZ01000007">
    <property type="protein sequence ID" value="RUQ30617.1"/>
    <property type="molecule type" value="Genomic_DNA"/>
</dbReference>
<reference evidence="5 6" key="1">
    <citation type="submission" date="2018-12" db="EMBL/GenBank/DDBJ databases">
        <title>Bacillus chawlae sp. nov., Bacillus glennii sp. nov., and Bacillus saganii sp. nov. Isolated from the Vehicle Assembly Building at Kennedy Space Center where the Viking Spacecraft were Assembled.</title>
        <authorList>
            <person name="Seuylemezian A."/>
            <person name="Vaishampayan P."/>
        </authorList>
    </citation>
    <scope>NUCLEOTIDE SEQUENCE [LARGE SCALE GENOMIC DNA]</scope>
    <source>
        <strain evidence="5 6">L5</strain>
    </source>
</reference>
<dbReference type="SUPFAM" id="SSF46785">
    <property type="entry name" value="Winged helix' DNA-binding domain"/>
    <property type="match status" value="1"/>
</dbReference>
<feature type="domain" description="HTH gntR-type" evidence="4">
    <location>
        <begin position="9"/>
        <end position="77"/>
    </location>
</feature>
<dbReference type="GO" id="GO:0003700">
    <property type="term" value="F:DNA-binding transcription factor activity"/>
    <property type="evidence" value="ECO:0007669"/>
    <property type="project" value="InterPro"/>
</dbReference>
<name>A0A3S0U5H2_9BACI</name>